<dbReference type="OrthoDB" id="10535431at2759"/>
<keyword evidence="2" id="KW-0472">Membrane</keyword>
<keyword evidence="2" id="KW-1133">Transmembrane helix</keyword>
<dbReference type="AlphaFoldDB" id="A0A8H3F390"/>
<evidence type="ECO:0000313" key="3">
    <source>
        <dbReference type="EMBL" id="CAF9917637.1"/>
    </source>
</evidence>
<evidence type="ECO:0000256" key="1">
    <source>
        <dbReference type="SAM" id="MobiDB-lite"/>
    </source>
</evidence>
<feature type="transmembrane region" description="Helical" evidence="2">
    <location>
        <begin position="132"/>
        <end position="153"/>
    </location>
</feature>
<sequence>FGSNTPITQPVELTLWFRGSNTFKISAGPPISSNVTGDSYTWTPGSSLVVGGFYLIGLSEQGEQLAHSHDLVCTEDSTPVTVTIYGTLPPPSQSSASQSSASQSSASQSSASLPPNLQQSPVRQHTLGQGTIAGVAVGAAVFILFILTSDILCWRRRRRSSQKAAFELPGHQTDAEIEPDPHTTIWVPELGQEGAVHGPHELPGTPTPINETARAGESSPTEGRIFEMAEWG</sequence>
<feature type="region of interest" description="Disordered" evidence="1">
    <location>
        <begin position="85"/>
        <end position="121"/>
    </location>
</feature>
<keyword evidence="4" id="KW-1185">Reference proteome</keyword>
<keyword evidence="2" id="KW-0812">Transmembrane</keyword>
<proteinExistence type="predicted"/>
<dbReference type="Proteomes" id="UP000664534">
    <property type="component" value="Unassembled WGS sequence"/>
</dbReference>
<feature type="region of interest" description="Disordered" evidence="1">
    <location>
        <begin position="196"/>
        <end position="223"/>
    </location>
</feature>
<accession>A0A8H3F390</accession>
<reference evidence="3" key="1">
    <citation type="submission" date="2021-03" db="EMBL/GenBank/DDBJ databases">
        <authorList>
            <person name="Tagirdzhanova G."/>
        </authorList>
    </citation>
    <scope>NUCLEOTIDE SEQUENCE</scope>
</reference>
<evidence type="ECO:0000256" key="2">
    <source>
        <dbReference type="SAM" id="Phobius"/>
    </source>
</evidence>
<feature type="compositionally biased region" description="Low complexity" evidence="1">
    <location>
        <begin position="93"/>
        <end position="121"/>
    </location>
</feature>
<organism evidence="3 4">
    <name type="scientific">Imshaugia aleurites</name>
    <dbReference type="NCBI Taxonomy" id="172621"/>
    <lineage>
        <taxon>Eukaryota</taxon>
        <taxon>Fungi</taxon>
        <taxon>Dikarya</taxon>
        <taxon>Ascomycota</taxon>
        <taxon>Pezizomycotina</taxon>
        <taxon>Lecanoromycetes</taxon>
        <taxon>OSLEUM clade</taxon>
        <taxon>Lecanoromycetidae</taxon>
        <taxon>Lecanorales</taxon>
        <taxon>Lecanorineae</taxon>
        <taxon>Parmeliaceae</taxon>
        <taxon>Imshaugia</taxon>
    </lineage>
</organism>
<protein>
    <submittedName>
        <fullName evidence="3">Uncharacterized protein</fullName>
    </submittedName>
</protein>
<comment type="caution">
    <text evidence="3">The sequence shown here is derived from an EMBL/GenBank/DDBJ whole genome shotgun (WGS) entry which is preliminary data.</text>
</comment>
<dbReference type="EMBL" id="CAJPDT010000019">
    <property type="protein sequence ID" value="CAF9917637.1"/>
    <property type="molecule type" value="Genomic_DNA"/>
</dbReference>
<gene>
    <name evidence="3" type="ORF">IMSHALPRED_003707</name>
</gene>
<name>A0A8H3F390_9LECA</name>
<evidence type="ECO:0000313" key="4">
    <source>
        <dbReference type="Proteomes" id="UP000664534"/>
    </source>
</evidence>
<feature type="non-terminal residue" evidence="3">
    <location>
        <position position="1"/>
    </location>
</feature>